<dbReference type="InterPro" id="IPR056362">
    <property type="entry name" value="AtuA-like_ferredoxin_dom"/>
</dbReference>
<feature type="domain" description="AtuA-like ferredoxin-fold" evidence="1">
    <location>
        <begin position="13"/>
        <end position="108"/>
    </location>
</feature>
<evidence type="ECO:0000259" key="1">
    <source>
        <dbReference type="Pfam" id="PF23544"/>
    </source>
</evidence>
<gene>
    <name evidence="2" type="ORF">B9G99_04475</name>
</gene>
<dbReference type="Proteomes" id="UP000250025">
    <property type="component" value="Chromosome"/>
</dbReference>
<dbReference type="RefSeq" id="WP_086620922.1">
    <property type="nucleotide sequence ID" value="NZ_CP021323.1"/>
</dbReference>
<evidence type="ECO:0000313" key="3">
    <source>
        <dbReference type="Proteomes" id="UP000250025"/>
    </source>
</evidence>
<protein>
    <recommendedName>
        <fullName evidence="1">AtuA-like ferredoxin-fold domain-containing protein</fullName>
    </recommendedName>
</protein>
<evidence type="ECO:0000313" key="2">
    <source>
        <dbReference type="EMBL" id="ARS52225.1"/>
    </source>
</evidence>
<keyword evidence="3" id="KW-1185">Reference proteome</keyword>
<organism evidence="2 3">
    <name type="scientific">Kushneria konosiri</name>
    <dbReference type="NCBI Taxonomy" id="698828"/>
    <lineage>
        <taxon>Bacteria</taxon>
        <taxon>Pseudomonadati</taxon>
        <taxon>Pseudomonadota</taxon>
        <taxon>Gammaproteobacteria</taxon>
        <taxon>Oceanospirillales</taxon>
        <taxon>Halomonadaceae</taxon>
        <taxon>Kushneria</taxon>
    </lineage>
</organism>
<sequence length="120" mass="12869">MLNAAPAPLSSVLLADYAHARAGDKGNHLNIAVFIFQPGHYDWLVAMLTPERVAAHFHARRPSAVHCHALPTLGGLNIVLENVLEGGVNQSAGLDRHGKTLSYHLLGLYLPAPAVTSHQQ</sequence>
<reference evidence="2 3" key="1">
    <citation type="journal article" date="2017" name="Int. J. Syst. Evol. Microbiol.">
        <title>Kushneria konosiri sp. nov., isolated from the Korean salt-fermented seafood Daemi-jeot.</title>
        <authorList>
            <person name="Yun J.H."/>
            <person name="Park S.K."/>
            <person name="Lee J.Y."/>
            <person name="Jung M.J."/>
            <person name="Bae J.W."/>
        </authorList>
    </citation>
    <scope>NUCLEOTIDE SEQUENCE [LARGE SCALE GENOMIC DNA]</scope>
    <source>
        <strain evidence="2 3">X49</strain>
    </source>
</reference>
<dbReference type="Pfam" id="PF23544">
    <property type="entry name" value="AtuA_ferredoxin"/>
    <property type="match status" value="1"/>
</dbReference>
<dbReference type="KEGG" id="kus:B9G99_04475"/>
<dbReference type="PANTHER" id="PTHR47472">
    <property type="entry name" value="PROPIONYL-COA CARBOXYLASE"/>
    <property type="match status" value="1"/>
</dbReference>
<dbReference type="EMBL" id="CP021323">
    <property type="protein sequence ID" value="ARS52225.1"/>
    <property type="molecule type" value="Genomic_DNA"/>
</dbReference>
<dbReference type="OrthoDB" id="21390at2"/>
<dbReference type="PANTHER" id="PTHR47472:SF1">
    <property type="entry name" value="DUF1446-DOMAIN-CONTAINING PROTEIN"/>
    <property type="match status" value="1"/>
</dbReference>
<proteinExistence type="predicted"/>
<dbReference type="AlphaFoldDB" id="A0A2Z2H4N3"/>
<name>A0A2Z2H4N3_9GAMM</name>
<accession>A0A2Z2H4N3</accession>